<comment type="caution">
    <text evidence="8">The sequence shown here is derived from an EMBL/GenBank/DDBJ whole genome shotgun (WGS) entry which is preliminary data.</text>
</comment>
<dbReference type="PANTHER" id="PTHR47926:SF436">
    <property type="entry name" value="PENTATRICOPEPTIDE REPEAT-CONTAINING PROTEIN ELI1, CHLOROPLASTIC-LIKE ISOFORM X2"/>
    <property type="match status" value="1"/>
</dbReference>
<comment type="subcellular location">
    <subcellularLocation>
        <location evidence="1">Endomembrane system</location>
    </subcellularLocation>
</comment>
<dbReference type="GO" id="GO:0008270">
    <property type="term" value="F:zinc ion binding"/>
    <property type="evidence" value="ECO:0007669"/>
    <property type="project" value="InterPro"/>
</dbReference>
<evidence type="ECO:0000256" key="5">
    <source>
        <dbReference type="ARBA" id="ARBA00023136"/>
    </source>
</evidence>
<dbReference type="NCBIfam" id="TIGR00756">
    <property type="entry name" value="PPR"/>
    <property type="match status" value="7"/>
</dbReference>
<dbReference type="InterPro" id="IPR046960">
    <property type="entry name" value="PPR_At4g14850-like_plant"/>
</dbReference>
<dbReference type="AlphaFoldDB" id="A0A8X8XWP4"/>
<evidence type="ECO:0000256" key="6">
    <source>
        <dbReference type="PROSITE-ProRule" id="PRU00708"/>
    </source>
</evidence>
<dbReference type="Pfam" id="PF13041">
    <property type="entry name" value="PPR_2"/>
    <property type="match status" value="3"/>
</dbReference>
<dbReference type="InterPro" id="IPR046849">
    <property type="entry name" value="E2_motif"/>
</dbReference>
<dbReference type="InterPro" id="IPR032867">
    <property type="entry name" value="DYW_dom"/>
</dbReference>
<evidence type="ECO:0000256" key="4">
    <source>
        <dbReference type="ARBA" id="ARBA00022737"/>
    </source>
</evidence>
<dbReference type="InterPro" id="IPR011012">
    <property type="entry name" value="Longin-like_dom_sf"/>
</dbReference>
<keyword evidence="3" id="KW-0813">Transport</keyword>
<dbReference type="GO" id="GO:0009451">
    <property type="term" value="P:RNA modification"/>
    <property type="evidence" value="ECO:0007669"/>
    <property type="project" value="InterPro"/>
</dbReference>
<dbReference type="Gene3D" id="2.60.40.1170">
    <property type="entry name" value="Mu homology domain, subdomain B"/>
    <property type="match status" value="2"/>
</dbReference>
<dbReference type="FunFam" id="1.25.40.10:FF:000184">
    <property type="entry name" value="Pentatricopeptide repeat-containing protein, chloroplastic"/>
    <property type="match status" value="1"/>
</dbReference>
<evidence type="ECO:0000313" key="8">
    <source>
        <dbReference type="EMBL" id="KAG6421860.1"/>
    </source>
</evidence>
<evidence type="ECO:0000256" key="1">
    <source>
        <dbReference type="ARBA" id="ARBA00004308"/>
    </source>
</evidence>
<dbReference type="InterPro" id="IPR002885">
    <property type="entry name" value="PPR_rpt"/>
</dbReference>
<dbReference type="Pfam" id="PF01535">
    <property type="entry name" value="PPR"/>
    <property type="match status" value="6"/>
</dbReference>
<dbReference type="PROSITE" id="PS51072">
    <property type="entry name" value="MHD"/>
    <property type="match status" value="1"/>
</dbReference>
<dbReference type="Gene3D" id="3.30.450.60">
    <property type="match status" value="1"/>
</dbReference>
<evidence type="ECO:0000256" key="2">
    <source>
        <dbReference type="ARBA" id="ARBA00006643"/>
    </source>
</evidence>
<keyword evidence="4" id="KW-0677">Repeat</keyword>
<keyword evidence="9" id="KW-1185">Reference proteome</keyword>
<comment type="similarity">
    <text evidence="2">Belongs to the PPR family. PCMP-H subfamily.</text>
</comment>
<evidence type="ECO:0000259" key="7">
    <source>
        <dbReference type="PROSITE" id="PS51072"/>
    </source>
</evidence>
<dbReference type="EMBL" id="PNBA02000006">
    <property type="protein sequence ID" value="KAG6421860.1"/>
    <property type="molecule type" value="Genomic_DNA"/>
</dbReference>
<feature type="repeat" description="PPR" evidence="6">
    <location>
        <begin position="576"/>
        <end position="610"/>
    </location>
</feature>
<name>A0A8X8XWP4_SALSN</name>
<keyword evidence="5" id="KW-0472">Membrane</keyword>
<dbReference type="CDD" id="cd14837">
    <property type="entry name" value="AP3_Mu_N"/>
    <property type="match status" value="1"/>
</dbReference>
<dbReference type="PANTHER" id="PTHR47926">
    <property type="entry name" value="PENTATRICOPEPTIDE REPEAT-CONTAINING PROTEIN"/>
    <property type="match status" value="1"/>
</dbReference>
<evidence type="ECO:0000256" key="3">
    <source>
        <dbReference type="ARBA" id="ARBA00022448"/>
    </source>
</evidence>
<dbReference type="GO" id="GO:0003723">
    <property type="term" value="F:RNA binding"/>
    <property type="evidence" value="ECO:0007669"/>
    <property type="project" value="InterPro"/>
</dbReference>
<dbReference type="InterPro" id="IPR028565">
    <property type="entry name" value="MHD"/>
</dbReference>
<feature type="domain" description="MHD" evidence="7">
    <location>
        <begin position="313"/>
        <end position="581"/>
    </location>
</feature>
<reference evidence="8" key="1">
    <citation type="submission" date="2018-01" db="EMBL/GenBank/DDBJ databases">
        <authorList>
            <person name="Mao J.F."/>
        </authorList>
    </citation>
    <scope>NUCLEOTIDE SEQUENCE</scope>
    <source>
        <strain evidence="8">Huo1</strain>
        <tissue evidence="8">Leaf</tissue>
    </source>
</reference>
<dbReference type="Pfam" id="PF14432">
    <property type="entry name" value="DYW_deaminase"/>
    <property type="match status" value="1"/>
</dbReference>
<dbReference type="InterPro" id="IPR036168">
    <property type="entry name" value="AP2_Mu_C_sf"/>
</dbReference>
<dbReference type="GO" id="GO:0012505">
    <property type="term" value="C:endomembrane system"/>
    <property type="evidence" value="ECO:0007669"/>
    <property type="project" value="UniProtKB-SubCell"/>
</dbReference>
<dbReference type="Pfam" id="PF20431">
    <property type="entry name" value="E_motif"/>
    <property type="match status" value="1"/>
</dbReference>
<reference evidence="8" key="2">
    <citation type="submission" date="2020-08" db="EMBL/GenBank/DDBJ databases">
        <title>Plant Genome Project.</title>
        <authorList>
            <person name="Zhang R.-G."/>
        </authorList>
    </citation>
    <scope>NUCLEOTIDE SEQUENCE</scope>
    <source>
        <strain evidence="8">Huo1</strain>
        <tissue evidence="8">Leaf</tissue>
    </source>
</reference>
<dbReference type="FunFam" id="1.25.40.10:FF:000348">
    <property type="entry name" value="Pentatricopeptide repeat-containing protein chloroplastic"/>
    <property type="match status" value="1"/>
</dbReference>
<dbReference type="Pfam" id="PF00928">
    <property type="entry name" value="Adap_comp_sub"/>
    <property type="match status" value="1"/>
</dbReference>
<feature type="repeat" description="PPR" evidence="6">
    <location>
        <begin position="678"/>
        <end position="708"/>
    </location>
</feature>
<dbReference type="SUPFAM" id="SSF64356">
    <property type="entry name" value="SNARE-like"/>
    <property type="match status" value="1"/>
</dbReference>
<feature type="repeat" description="PPR" evidence="6">
    <location>
        <begin position="709"/>
        <end position="743"/>
    </location>
</feature>
<dbReference type="InterPro" id="IPR046848">
    <property type="entry name" value="E_motif"/>
</dbReference>
<gene>
    <name evidence="8" type="ORF">SASPL_118419</name>
</gene>
<dbReference type="Gene3D" id="1.25.40.10">
    <property type="entry name" value="Tetratricopeptide repeat domain"/>
    <property type="match status" value="5"/>
</dbReference>
<proteinExistence type="inferred from homology"/>
<dbReference type="Pfam" id="PF20430">
    <property type="entry name" value="Eplus_motif"/>
    <property type="match status" value="1"/>
</dbReference>
<feature type="repeat" description="PPR" evidence="6">
    <location>
        <begin position="841"/>
        <end position="875"/>
    </location>
</feature>
<dbReference type="InterPro" id="IPR011990">
    <property type="entry name" value="TPR-like_helical_dom_sf"/>
</dbReference>
<sequence length="1280" mass="143209">MLQCIFLLLDSGFKAVLGFGLALAVCAVKTDCTSVVLQIGMLGFRNGNFLQEVLLEKQLTGHRVDRTICDWFWDQILTQGESLKLVPVIASPNHYLFQVVREGITFLACTQVEMPPLMAIEFLCRVADVLSNYLDGLNEDVIKDNFVIVYENPKLTQINAMQLLDEMIDNGFPLTTEPNIIREMIAPPNIVCKVLSVVTGSTSNVSNTLPGATACVPWRKTDLKHATNEVTLSTPQMKFMLILWKKWMPLFVLSGFSVFLSLFLHCSAQLSSGSPVFHRWVFIDDITKGLNPDSNACSWFRHPKQLANVFYLYSLSCSDLSPLLIRLLLRDGNLVKCEIYGEVQVNSNLSGLPDLTLSFANPSIFNDLRFHPCVRLGHGKLTRFYPLCHLMDNLQVCAVSLVKKLKSTPIYVKPQFTSDSGTCRISVLVGIRNDPGKSIDNIAVQFKLPPCVKSSDLSSNYHQDSPVGERCRIVRLEMTSDIFLMSSAKLTSFSAIRSSLNQKSTSRTTITCSELETFFSQCPTPRLFNQILCQTICSGLIKDTYAASRILKFSTDSSFIPLDHSHKIFAKIDNSNGFIWNTMLKAFVQRNRAKDAIFLYKSMLKNGYMFMDNYTYPILIQACSLRFSEFEGREVHDHVVKMGFCGDVYVVNNLINVYSVCGQVGDARKVFDESPVLDLVSWNSLLAGYVLVGSVDNAKVLYARMPEQNIIASNSMIVLLGRSGRLNEARQLLEEMDKKDVVSWTAMISCYEQNLMYKEALDMFLTMCRKGINVDEVVIVSVLSACSHLASVRMGESVHGLVAKVGFESYINLQNALIHMYSKCEDVSAAEKLFKAGCVLDLISWNSMISGYVKCGLVEKARDLFDRMPEKDVVSWSSMISGNAQHGNFSETLALFHEMLHQGVKPDETTLVSVVSACAQLAALDQGKWAHAYIRKNGMKVKIILGTTLINMYMKCGSVEDAMEVFDGMDEKGVSSWNALILGLAMNGQVERSLERFEEMKRCGMVPNEITFVAVLGACRHIGLVEKGREYFDSMVKDYDIEPGIKHYGCLVDLLGRAGFLKEAEEVIDTMPMPADVATWGALLGACKKHGDKEMGERLGRKLIELQPEHDGFHVLLSNIYASKGNWENVEEIRDIMVRQGVVKTPGCSIIEAGGVVHEFMAGDKSHPRIKEIEAMLAEMVRRLRSLGYAPGTDEVLLDIDEEEKETNLFRHSEKLAIAFGLFATNAPAPIRIVKNLRICSDCHEAAKLVSKAFDREIVVRDRHRFHHFNCGSCSCNDYW</sequence>
<dbReference type="Proteomes" id="UP000298416">
    <property type="component" value="Unassembled WGS sequence"/>
</dbReference>
<dbReference type="SUPFAM" id="SSF49447">
    <property type="entry name" value="Second domain of Mu2 adaptin subunit (ap50) of ap2 adaptor"/>
    <property type="match status" value="1"/>
</dbReference>
<feature type="repeat" description="PPR" evidence="6">
    <location>
        <begin position="876"/>
        <end position="906"/>
    </location>
</feature>
<dbReference type="PROSITE" id="PS51375">
    <property type="entry name" value="PPR"/>
    <property type="match status" value="6"/>
</dbReference>
<accession>A0A8X8XWP4</accession>
<evidence type="ECO:0000313" key="9">
    <source>
        <dbReference type="Proteomes" id="UP000298416"/>
    </source>
</evidence>
<protein>
    <recommendedName>
        <fullName evidence="7">MHD domain-containing protein</fullName>
    </recommendedName>
</protein>
<organism evidence="8">
    <name type="scientific">Salvia splendens</name>
    <name type="common">Scarlet sage</name>
    <dbReference type="NCBI Taxonomy" id="180675"/>
    <lineage>
        <taxon>Eukaryota</taxon>
        <taxon>Viridiplantae</taxon>
        <taxon>Streptophyta</taxon>
        <taxon>Embryophyta</taxon>
        <taxon>Tracheophyta</taxon>
        <taxon>Spermatophyta</taxon>
        <taxon>Magnoliopsida</taxon>
        <taxon>eudicotyledons</taxon>
        <taxon>Gunneridae</taxon>
        <taxon>Pentapetalae</taxon>
        <taxon>asterids</taxon>
        <taxon>lamiids</taxon>
        <taxon>Lamiales</taxon>
        <taxon>Lamiaceae</taxon>
        <taxon>Nepetoideae</taxon>
        <taxon>Mentheae</taxon>
        <taxon>Salviinae</taxon>
        <taxon>Salvia</taxon>
        <taxon>Salvia subgen. Calosphace</taxon>
        <taxon>core Calosphace</taxon>
    </lineage>
</organism>
<feature type="repeat" description="PPR" evidence="6">
    <location>
        <begin position="973"/>
        <end position="1007"/>
    </location>
</feature>